<reference evidence="2 3" key="1">
    <citation type="submission" date="2023-08" db="EMBL/GenBank/DDBJ databases">
        <title>Implementing the SeqCode for naming new Mesorhizobium species isolated from Vachellia karroo root nodules.</title>
        <authorList>
            <person name="Van Lill M."/>
        </authorList>
    </citation>
    <scope>NUCLEOTIDE SEQUENCE [LARGE SCALE GENOMIC DNA]</scope>
    <source>
        <strain evidence="2 3">VK22B</strain>
    </source>
</reference>
<evidence type="ECO:0000259" key="1">
    <source>
        <dbReference type="Pfam" id="PF24793"/>
    </source>
</evidence>
<dbReference type="Proteomes" id="UP001271249">
    <property type="component" value="Unassembled WGS sequence"/>
</dbReference>
<keyword evidence="3" id="KW-1185">Reference proteome</keyword>
<dbReference type="Pfam" id="PF24793">
    <property type="entry name" value="GINT1_N"/>
    <property type="match status" value="1"/>
</dbReference>
<dbReference type="InterPro" id="IPR023296">
    <property type="entry name" value="Glyco_hydro_beta-prop_sf"/>
</dbReference>
<dbReference type="EMBL" id="JAVIJC010000015">
    <property type="protein sequence ID" value="MDX8493042.1"/>
    <property type="molecule type" value="Genomic_DNA"/>
</dbReference>
<name>A0ABU4Z4V6_9HYPH</name>
<proteinExistence type="predicted"/>
<evidence type="ECO:0000313" key="2">
    <source>
        <dbReference type="EMBL" id="MDX8493042.1"/>
    </source>
</evidence>
<sequence>MRICLSLDPSRLMRWHLWLAEALADVPGNDVSCAFAARCRPLPLIFRLLLELERLLYGYRVNGATYSIEASLLSLPPPPADQMDVVIDLSGGERLPSGRRVLTPLFNGLPGEIGVMAALANDQDLLVELHDTARPSQPWIARPASVDREVFAAGLDSVLSCAVALILKALREETSSAQSGVPGSPMAASSLGVLSAIVWDIGRAASKAIDLLDTLARGGRSWGIGWRSDQAASLLDKGEAAFSVLTGDTGSFLADPFPFRHQGQDFIFVEQYLYSKNRGCIAVVTVDRSGIAGAPQIVLEEPHHLSYPFVFEQDGQIWMIPESGAARNVSLYRAVDFPYRWTREAYLLEGIEGYDTTPLRHKGGFWFFVSPRLWRSTSWDVLSLYRAESLTGPWTSHAANPVLLDAALSRPAGAVIQHGGCMLRPVQDCARGYGGAVTFCRIDALGASEFAQTPVGRIWSGAFRCHTYNRRSGLEVIDLFGHVRGLRQVTTSYRLLAPDAPASAPHGRLLPWPIARPGELAWPVGQARSAACEGPDVLDPSRARD</sequence>
<organism evidence="2 3">
    <name type="scientific">Mesorhizobium captivum</name>
    <dbReference type="NCBI Taxonomy" id="3072319"/>
    <lineage>
        <taxon>Bacteria</taxon>
        <taxon>Pseudomonadati</taxon>
        <taxon>Pseudomonadota</taxon>
        <taxon>Alphaproteobacteria</taxon>
        <taxon>Hyphomicrobiales</taxon>
        <taxon>Phyllobacteriaceae</taxon>
        <taxon>Mesorhizobium</taxon>
    </lineage>
</organism>
<gene>
    <name evidence="2" type="ORF">RFN29_15815</name>
</gene>
<accession>A0ABU4Z4V6</accession>
<protein>
    <recommendedName>
        <fullName evidence="1">Glucosamine inositolphosphorylceramide transferase 1 N-terminal domain-containing protein</fullName>
    </recommendedName>
</protein>
<dbReference type="InterPro" id="IPR056442">
    <property type="entry name" value="GINT1_N"/>
</dbReference>
<dbReference type="SUPFAM" id="SSF75005">
    <property type="entry name" value="Arabinanase/levansucrase/invertase"/>
    <property type="match status" value="1"/>
</dbReference>
<comment type="caution">
    <text evidence="2">The sequence shown here is derived from an EMBL/GenBank/DDBJ whole genome shotgun (WGS) entry which is preliminary data.</text>
</comment>
<evidence type="ECO:0000313" key="3">
    <source>
        <dbReference type="Proteomes" id="UP001271249"/>
    </source>
</evidence>
<feature type="domain" description="Glucosamine inositolphosphorylceramide transferase 1 N-terminal" evidence="1">
    <location>
        <begin position="247"/>
        <end position="455"/>
    </location>
</feature>